<evidence type="ECO:0000256" key="1">
    <source>
        <dbReference type="ARBA" id="ARBA00023125"/>
    </source>
</evidence>
<feature type="domain" description="HTH cro/C1-type" evidence="2">
    <location>
        <begin position="6"/>
        <end position="61"/>
    </location>
</feature>
<dbReference type="SMART" id="SM00530">
    <property type="entry name" value="HTH_XRE"/>
    <property type="match status" value="1"/>
</dbReference>
<comment type="caution">
    <text evidence="3">The sequence shown here is derived from an EMBL/GenBank/DDBJ whole genome shotgun (WGS) entry which is preliminary data.</text>
</comment>
<keyword evidence="4" id="KW-1185">Reference proteome</keyword>
<evidence type="ECO:0000259" key="2">
    <source>
        <dbReference type="PROSITE" id="PS50943"/>
    </source>
</evidence>
<dbReference type="RefSeq" id="WP_041064294.1">
    <property type="nucleotide sequence ID" value="NZ_JXAL01000022.1"/>
</dbReference>
<protein>
    <submittedName>
        <fullName evidence="3">Transcriptional regulator</fullName>
    </submittedName>
</protein>
<dbReference type="CDD" id="cd00093">
    <property type="entry name" value="HTH_XRE"/>
    <property type="match status" value="1"/>
</dbReference>
<dbReference type="SUPFAM" id="SSF47413">
    <property type="entry name" value="lambda repressor-like DNA-binding domains"/>
    <property type="match status" value="1"/>
</dbReference>
<dbReference type="Proteomes" id="UP000054526">
    <property type="component" value="Unassembled WGS sequence"/>
</dbReference>
<evidence type="ECO:0000313" key="3">
    <source>
        <dbReference type="EMBL" id="KIL35417.1"/>
    </source>
</evidence>
<dbReference type="InterPro" id="IPR010982">
    <property type="entry name" value="Lambda_DNA-bd_dom_sf"/>
</dbReference>
<sequence>MIGHNIYRIRKERGLTLSDLSERTGISKSYLSNIERNLKQNPSIQVMEKIAFVLKVDLKTLLKVTTDNEIKLPFDKEWFDFMAALIETGIDKQQIHQYKILVEFLKWYNETKLIKK</sequence>
<dbReference type="PANTHER" id="PTHR46797">
    <property type="entry name" value="HTH-TYPE TRANSCRIPTIONAL REGULATOR"/>
    <property type="match status" value="1"/>
</dbReference>
<accession>A0ABR5A2X4</accession>
<dbReference type="PANTHER" id="PTHR46797:SF1">
    <property type="entry name" value="METHYLPHOSPHONATE SYNTHASE"/>
    <property type="match status" value="1"/>
</dbReference>
<dbReference type="InterPro" id="IPR001387">
    <property type="entry name" value="Cro/C1-type_HTH"/>
</dbReference>
<dbReference type="Pfam" id="PF01381">
    <property type="entry name" value="HTH_3"/>
    <property type="match status" value="1"/>
</dbReference>
<dbReference type="Gene3D" id="1.10.260.40">
    <property type="entry name" value="lambda repressor-like DNA-binding domains"/>
    <property type="match status" value="1"/>
</dbReference>
<reference evidence="3 4" key="1">
    <citation type="submission" date="2014-12" db="EMBL/GenBank/DDBJ databases">
        <title>Draft genome sequence of Cohnella kolymensis strain B-2846.</title>
        <authorList>
            <person name="Karlyshev A.V."/>
            <person name="Kudryashova E.B."/>
        </authorList>
    </citation>
    <scope>NUCLEOTIDE SEQUENCE [LARGE SCALE GENOMIC DNA]</scope>
    <source>
        <strain evidence="3 4">VKM B-2846</strain>
    </source>
</reference>
<gene>
    <name evidence="3" type="ORF">SD71_14045</name>
</gene>
<proteinExistence type="predicted"/>
<dbReference type="EMBL" id="JXAL01000022">
    <property type="protein sequence ID" value="KIL35417.1"/>
    <property type="molecule type" value="Genomic_DNA"/>
</dbReference>
<name>A0ABR5A2X4_9BACL</name>
<keyword evidence="1" id="KW-0238">DNA-binding</keyword>
<dbReference type="InterPro" id="IPR050807">
    <property type="entry name" value="TransReg_Diox_bact_type"/>
</dbReference>
<dbReference type="PROSITE" id="PS50943">
    <property type="entry name" value="HTH_CROC1"/>
    <property type="match status" value="1"/>
</dbReference>
<evidence type="ECO:0000313" key="4">
    <source>
        <dbReference type="Proteomes" id="UP000054526"/>
    </source>
</evidence>
<organism evidence="3 4">
    <name type="scientific">Cohnella kolymensis</name>
    <dbReference type="NCBI Taxonomy" id="1590652"/>
    <lineage>
        <taxon>Bacteria</taxon>
        <taxon>Bacillati</taxon>
        <taxon>Bacillota</taxon>
        <taxon>Bacilli</taxon>
        <taxon>Bacillales</taxon>
        <taxon>Paenibacillaceae</taxon>
        <taxon>Cohnella</taxon>
    </lineage>
</organism>